<dbReference type="InterPro" id="IPR003660">
    <property type="entry name" value="HAMP_dom"/>
</dbReference>
<dbReference type="InterPro" id="IPR004089">
    <property type="entry name" value="MCPsignal_dom"/>
</dbReference>
<dbReference type="RefSeq" id="WP_093794994.1">
    <property type="nucleotide sequence ID" value="NZ_CP155571.1"/>
</dbReference>
<dbReference type="Gene3D" id="6.10.340.10">
    <property type="match status" value="1"/>
</dbReference>
<dbReference type="EMBL" id="CP155571">
    <property type="protein sequence ID" value="XFO70035.1"/>
    <property type="molecule type" value="Genomic_DNA"/>
</dbReference>
<gene>
    <name evidence="12" type="ORF">SPACI_000140</name>
</gene>
<evidence type="ECO:0000256" key="2">
    <source>
        <dbReference type="ARBA" id="ARBA00022475"/>
    </source>
</evidence>
<dbReference type="PANTHER" id="PTHR32089:SF112">
    <property type="entry name" value="LYSOZYME-LIKE PROTEIN-RELATED"/>
    <property type="match status" value="1"/>
</dbReference>
<evidence type="ECO:0000259" key="11">
    <source>
        <dbReference type="PROSITE" id="PS50885"/>
    </source>
</evidence>
<dbReference type="InterPro" id="IPR029151">
    <property type="entry name" value="Sensor-like_sf"/>
</dbReference>
<feature type="transmembrane region" description="Helical" evidence="9">
    <location>
        <begin position="42"/>
        <end position="62"/>
    </location>
</feature>
<feature type="transmembrane region" description="Helical" evidence="9">
    <location>
        <begin position="15"/>
        <end position="36"/>
    </location>
</feature>
<evidence type="ECO:0000256" key="1">
    <source>
        <dbReference type="ARBA" id="ARBA00004651"/>
    </source>
</evidence>
<keyword evidence="4 9" id="KW-1133">Transmembrane helix</keyword>
<dbReference type="SMART" id="SM00283">
    <property type="entry name" value="MA"/>
    <property type="match status" value="1"/>
</dbReference>
<proteinExistence type="inferred from homology"/>
<dbReference type="CDD" id="cd11386">
    <property type="entry name" value="MCP_signal"/>
    <property type="match status" value="1"/>
</dbReference>
<evidence type="ECO:0000256" key="8">
    <source>
        <dbReference type="PROSITE-ProRule" id="PRU00284"/>
    </source>
</evidence>
<keyword evidence="5 9" id="KW-0472">Membrane</keyword>
<reference evidence="12" key="1">
    <citation type="submission" date="2024-05" db="EMBL/GenBank/DDBJ databases">
        <title>Isolation and characterization of Sporomusa carbonis sp. nov., a carboxydotrophic hydrogenogen in the genus of Sporomusa isolated from a charcoal burning pile.</title>
        <authorList>
            <person name="Boeer T."/>
            <person name="Rosenbaum F."/>
            <person name="Eysell L."/>
            <person name="Mueller V."/>
            <person name="Daniel R."/>
            <person name="Poehlein A."/>
        </authorList>
    </citation>
    <scope>NUCLEOTIDE SEQUENCE [LARGE SCALE GENOMIC DNA]</scope>
    <source>
        <strain evidence="12">DSM 3132</strain>
    </source>
</reference>
<sequence length="565" mass="61318">MSYVVKWLTGIKGKLALCFLFTGTVPLIGMLLLITFLTKDQFYGIILIYIVICIVALLLWAVTIAKKIASPIHILLTSLREMSAGGGDLRQRLHIATNDEIGQLAHNTNNVMDKINDLVSEITQISGKVSETSRYLSEYTAQTTESMRQTTASMGEIAAGSSQQVHDLELCSKSAGHATMQVQDINQLAVQTAKLAKEAADSACEGAAQVKEAIIAMTGVKNQMDVSAKAIHGLADRIGQIGQIVEVITEIAAQTNLLALNAAIEAARAGEQGRGFAVVADEVRKLAESSRQSAEKITNLIFGVRTETVDTVAAIEEGVDKAHKGEKMASSSEAALNRIITISQQLNEQVSNMAQNTAEVTKDIENIAGNVGEITDIARQFSGASQEINAASEEVFATIEKIAASTNDLHGMAQNMEEMTAQFVAVDEFTRARIKGKLNKARELLLKYGEIYINSNNQLMVGEQTINNNDRLVDDIAQQVDAAFTVFQGNTRIATTVTTKAGRRATGTPAAQYVEKAVLQRENEYIGRATVMRQWYIVNYEPLQDKNGKTIGMLFVGEKQGNKNK</sequence>
<evidence type="ECO:0000256" key="5">
    <source>
        <dbReference type="ARBA" id="ARBA00023136"/>
    </source>
</evidence>
<dbReference type="Gene3D" id="1.10.287.950">
    <property type="entry name" value="Methyl-accepting chemotaxis protein"/>
    <property type="match status" value="1"/>
</dbReference>
<dbReference type="PROSITE" id="PS50111">
    <property type="entry name" value="CHEMOTAXIS_TRANSDUC_2"/>
    <property type="match status" value="1"/>
</dbReference>
<dbReference type="InterPro" id="IPR033463">
    <property type="entry name" value="sCache_3"/>
</dbReference>
<evidence type="ECO:0000313" key="12">
    <source>
        <dbReference type="EMBL" id="XFO70035.1"/>
    </source>
</evidence>
<dbReference type="SUPFAM" id="SSF58104">
    <property type="entry name" value="Methyl-accepting chemotaxis protein (MCP) signaling domain"/>
    <property type="match status" value="1"/>
</dbReference>
<evidence type="ECO:0000256" key="7">
    <source>
        <dbReference type="ARBA" id="ARBA00029447"/>
    </source>
</evidence>
<keyword evidence="13" id="KW-1185">Reference proteome</keyword>
<evidence type="ECO:0008006" key="14">
    <source>
        <dbReference type="Google" id="ProtNLM"/>
    </source>
</evidence>
<feature type="domain" description="Methyl-accepting transducer" evidence="10">
    <location>
        <begin position="139"/>
        <end position="375"/>
    </location>
</feature>
<evidence type="ECO:0000256" key="9">
    <source>
        <dbReference type="SAM" id="Phobius"/>
    </source>
</evidence>
<dbReference type="PANTHER" id="PTHR32089">
    <property type="entry name" value="METHYL-ACCEPTING CHEMOTAXIS PROTEIN MCPB"/>
    <property type="match status" value="1"/>
</dbReference>
<dbReference type="PROSITE" id="PS50885">
    <property type="entry name" value="HAMP"/>
    <property type="match status" value="1"/>
</dbReference>
<dbReference type="Proteomes" id="UP000216052">
    <property type="component" value="Chromosome"/>
</dbReference>
<comment type="similarity">
    <text evidence="7">Belongs to the methyl-accepting chemotaxis (MCP) protein family.</text>
</comment>
<accession>A0ABZ3IVK5</accession>
<keyword evidence="2" id="KW-1003">Cell membrane</keyword>
<evidence type="ECO:0000259" key="10">
    <source>
        <dbReference type="PROSITE" id="PS50111"/>
    </source>
</evidence>
<dbReference type="SMART" id="SM00304">
    <property type="entry name" value="HAMP"/>
    <property type="match status" value="2"/>
</dbReference>
<dbReference type="SUPFAM" id="SSF103190">
    <property type="entry name" value="Sensory domain-like"/>
    <property type="match status" value="1"/>
</dbReference>
<dbReference type="Pfam" id="PF00015">
    <property type="entry name" value="MCPsignal"/>
    <property type="match status" value="1"/>
</dbReference>
<evidence type="ECO:0000256" key="3">
    <source>
        <dbReference type="ARBA" id="ARBA00022692"/>
    </source>
</evidence>
<organism evidence="12 13">
    <name type="scientific">Sporomusa acidovorans (strain ATCC 49682 / DSM 3132 / Mol)</name>
    <dbReference type="NCBI Taxonomy" id="1123286"/>
    <lineage>
        <taxon>Bacteria</taxon>
        <taxon>Bacillati</taxon>
        <taxon>Bacillota</taxon>
        <taxon>Negativicutes</taxon>
        <taxon>Selenomonadales</taxon>
        <taxon>Sporomusaceae</taxon>
        <taxon>Sporomusa</taxon>
    </lineage>
</organism>
<keyword evidence="6 8" id="KW-0807">Transducer</keyword>
<name>A0ABZ3IVK5_SPOA4</name>
<evidence type="ECO:0000256" key="4">
    <source>
        <dbReference type="ARBA" id="ARBA00022989"/>
    </source>
</evidence>
<evidence type="ECO:0000256" key="6">
    <source>
        <dbReference type="ARBA" id="ARBA00023224"/>
    </source>
</evidence>
<dbReference type="CDD" id="cd06225">
    <property type="entry name" value="HAMP"/>
    <property type="match status" value="1"/>
</dbReference>
<dbReference type="Pfam" id="PF17202">
    <property type="entry name" value="sCache_3_3"/>
    <property type="match status" value="1"/>
</dbReference>
<evidence type="ECO:0000313" key="13">
    <source>
        <dbReference type="Proteomes" id="UP000216052"/>
    </source>
</evidence>
<keyword evidence="3 9" id="KW-0812">Transmembrane</keyword>
<comment type="subcellular location">
    <subcellularLocation>
        <location evidence="1">Cell membrane</location>
        <topology evidence="1">Multi-pass membrane protein</topology>
    </subcellularLocation>
</comment>
<protein>
    <recommendedName>
        <fullName evidence="14">Methyl-accepting chemotaxis protein</fullName>
    </recommendedName>
</protein>
<dbReference type="Pfam" id="PF00672">
    <property type="entry name" value="HAMP"/>
    <property type="match status" value="1"/>
</dbReference>
<feature type="domain" description="HAMP" evidence="11">
    <location>
        <begin position="66"/>
        <end position="120"/>
    </location>
</feature>